<dbReference type="InterPro" id="IPR038077">
    <property type="entry name" value="Troponin_sf"/>
</dbReference>
<comment type="caution">
    <text evidence="4">The sequence shown here is derived from an EMBL/GenBank/DDBJ whole genome shotgun (WGS) entry which is preliminary data.</text>
</comment>
<dbReference type="PANTHER" id="PTHR11439">
    <property type="entry name" value="GAG-POL-RELATED RETROTRANSPOSON"/>
    <property type="match status" value="1"/>
</dbReference>
<dbReference type="InterPro" id="IPR013103">
    <property type="entry name" value="RVT_2"/>
</dbReference>
<feature type="compositionally biased region" description="Polar residues" evidence="2">
    <location>
        <begin position="52"/>
        <end position="66"/>
    </location>
</feature>
<gene>
    <name evidence="4" type="ORF">Tci_286703</name>
</gene>
<name>A0A699H2A0_TANCI</name>
<feature type="coiled-coil region" evidence="1">
    <location>
        <begin position="639"/>
        <end position="673"/>
    </location>
</feature>
<organism evidence="4">
    <name type="scientific">Tanacetum cinerariifolium</name>
    <name type="common">Dalmatian daisy</name>
    <name type="synonym">Chrysanthemum cinerariifolium</name>
    <dbReference type="NCBI Taxonomy" id="118510"/>
    <lineage>
        <taxon>Eukaryota</taxon>
        <taxon>Viridiplantae</taxon>
        <taxon>Streptophyta</taxon>
        <taxon>Embryophyta</taxon>
        <taxon>Tracheophyta</taxon>
        <taxon>Spermatophyta</taxon>
        <taxon>Magnoliopsida</taxon>
        <taxon>eudicotyledons</taxon>
        <taxon>Gunneridae</taxon>
        <taxon>Pentapetalae</taxon>
        <taxon>asterids</taxon>
        <taxon>campanulids</taxon>
        <taxon>Asterales</taxon>
        <taxon>Asteraceae</taxon>
        <taxon>Asteroideae</taxon>
        <taxon>Anthemideae</taxon>
        <taxon>Anthemidinae</taxon>
        <taxon>Tanacetum</taxon>
    </lineage>
</organism>
<accession>A0A699H2A0</accession>
<dbReference type="PANTHER" id="PTHR11439:SF495">
    <property type="entry name" value="REVERSE TRANSCRIPTASE, RNA-DEPENDENT DNA POLYMERASE-RELATED"/>
    <property type="match status" value="1"/>
</dbReference>
<evidence type="ECO:0000259" key="3">
    <source>
        <dbReference type="Pfam" id="PF07727"/>
    </source>
</evidence>
<feature type="compositionally biased region" description="Polar residues" evidence="2">
    <location>
        <begin position="98"/>
        <end position="107"/>
    </location>
</feature>
<feature type="compositionally biased region" description="Basic and acidic residues" evidence="2">
    <location>
        <begin position="67"/>
        <end position="82"/>
    </location>
</feature>
<proteinExistence type="predicted"/>
<reference evidence="4" key="1">
    <citation type="journal article" date="2019" name="Sci. Rep.">
        <title>Draft genome of Tanacetum cinerariifolium, the natural source of mosquito coil.</title>
        <authorList>
            <person name="Yamashiro T."/>
            <person name="Shiraishi A."/>
            <person name="Satake H."/>
            <person name="Nakayama K."/>
        </authorList>
    </citation>
    <scope>NUCLEOTIDE SEQUENCE</scope>
</reference>
<feature type="region of interest" description="Disordered" evidence="2">
    <location>
        <begin position="802"/>
        <end position="826"/>
    </location>
</feature>
<evidence type="ECO:0000256" key="2">
    <source>
        <dbReference type="SAM" id="MobiDB-lite"/>
    </source>
</evidence>
<dbReference type="CDD" id="cd09272">
    <property type="entry name" value="RNase_HI_RT_Ty1"/>
    <property type="match status" value="1"/>
</dbReference>
<feature type="region of interest" description="Disordered" evidence="2">
    <location>
        <begin position="44"/>
        <end position="107"/>
    </location>
</feature>
<dbReference type="EMBL" id="BKCJ010092011">
    <property type="protein sequence ID" value="GEX14728.1"/>
    <property type="molecule type" value="Genomic_DNA"/>
</dbReference>
<dbReference type="AlphaFoldDB" id="A0A699H2A0"/>
<dbReference type="SUPFAM" id="SSF90250">
    <property type="entry name" value="Troponin coil-coiled subunits"/>
    <property type="match status" value="1"/>
</dbReference>
<dbReference type="Pfam" id="PF07727">
    <property type="entry name" value="RVT_2"/>
    <property type="match status" value="1"/>
</dbReference>
<protein>
    <submittedName>
        <fullName evidence="4">Putative ribonuclease H-like domain-containing protein</fullName>
    </submittedName>
</protein>
<feature type="coiled-coil region" evidence="1">
    <location>
        <begin position="483"/>
        <end position="531"/>
    </location>
</feature>
<keyword evidence="1" id="KW-0175">Coiled coil</keyword>
<feature type="domain" description="Reverse transcriptase Ty1/copia-type" evidence="3">
    <location>
        <begin position="142"/>
        <end position="271"/>
    </location>
</feature>
<sequence>MYCLVVTDDYSRFTWVFFLSTKDETSGILKSFITKIENLVDHKTADPPFSQDPKSSQNNRFQTSSDSGKKVDEDPIKESECRDQEEEDNVNNTNNVNAASTDRVNTVSENIKPKKVIHALKDPSWIEAMQEELLQFKLQEYLTLVDLPNKKRAIATKCVFRNKKHERGIVIRNKARLVTQGYTREKGIDYDEVFAPVERINAIRLFLAYASFKDFMMYQMDVKSTFVYGKIEKEVYVCQPPGFEDPDFLDKVYKVEKALYGLHQAPRAWYLKGQPKFGLWYPKESLFDLVAYIDSDYARESLYRKSTTEGCKFLKCRLISWQCKKQTVVENSTTEAEYVAASSCCGKVLWIQNQLLDYGTMAFAIIFLATNQKFKFSNDSFKSMVKNLDNVNKFLMYPRKTKRKDTELPQTSGPTTNIADEAVSEEMNDSLERAITTASSLEVGQDSGNINKTKSKATLNEPSSIRTSLGINTPLSDEGSLKLKELTELCTNLHNRVLDLETTKTTQAMEIDSLKRRVKKLEKKKRLRNHKHKILYKVSLTPRVDFSNEASLSEDASKQERIIHDIDVDEGITLVDENAENQERFNDQEDAEMLFDVVDDLREQGTTTTTTAATIITAASIRPKAKGLVIHKQEQAHTLRVSAQQLSQVKLQAEEEEKEEERLAREKSQQIKEVNIAWDDIQAKIDADYQLAQRLQAEKQEELTDEEKARLFVQFLEKRRKFFAAKRTVKRRNRPPTRAQQRSIMCTYLKNMEGWKTKSLKNKSFVDIQELFNKAMKRVNTFVDYMTELVVESSKEAEVEVTKGSLKRDGEELEQENAKKQKMEMM</sequence>
<evidence type="ECO:0000256" key="1">
    <source>
        <dbReference type="SAM" id="Coils"/>
    </source>
</evidence>
<evidence type="ECO:0000313" key="4">
    <source>
        <dbReference type="EMBL" id="GEX14728.1"/>
    </source>
</evidence>